<keyword evidence="2" id="KW-0479">Metal-binding</keyword>
<keyword evidence="6" id="KW-1185">Reference proteome</keyword>
<dbReference type="GO" id="GO:0046872">
    <property type="term" value="F:metal ion binding"/>
    <property type="evidence" value="ECO:0007669"/>
    <property type="project" value="UniProtKB-KW"/>
</dbReference>
<sequence length="500" mass="54237">MAEMTVEKCTANGIPSTLVEYEVYLNYPASASLVLGAKNGSTYTAQLFEDVLAEDETASYPDSSPAFHGYSATGNVTAEHVYIGLGHKDDFARLVQLGVDLKGKIGLAKYGGPYRGVKVRNAEAYNMSSVVIFSDPGSDGPQVAKGDKAYPDGPARHPSSIQRGSMVNINAYVGDPTTPRYASKPGVSRTSGAEVLPKIPSLPISYQDALPILKALDGYGTKGINVGRTGWTGGLGVTYSTGPAPGITLSLSNIMKDAIAPIWNVIRIINGTNTDETVIIGNHRDAWIIGGAGDPNSGTAIMVEITKAFGGVLKTGWKPRRNIVFASWDAEEYALISFTEWVEEYAPWLSETAISYLNLDIAVSGPLPGADVTPELRTLLKDIIKKVIYGKQTLADVWDNTYQFSPQEHGFSILGAGLDYNAFLQLGIGVLYFAMSPSTTLLIYHYHGNYDSSHWMRKLCDPDFSIHTTVSQFMTLLTYYLANDILIPFDMNGWAEMLDY</sequence>
<keyword evidence="2" id="KW-0862">Zinc</keyword>
<dbReference type="PANTHER" id="PTHR10404">
    <property type="entry name" value="N-ACETYLATED-ALPHA-LINKED ACIDIC DIPEPTIDASE"/>
    <property type="match status" value="1"/>
</dbReference>
<dbReference type="OrthoDB" id="5841748at2759"/>
<dbReference type="SUPFAM" id="SSF53187">
    <property type="entry name" value="Zn-dependent exopeptidases"/>
    <property type="match status" value="1"/>
</dbReference>
<comment type="caution">
    <text evidence="5">The sequence shown here is derived from an EMBL/GenBank/DDBJ whole genome shotgun (WGS) entry which is preliminary data.</text>
</comment>
<dbReference type="InterPro" id="IPR039373">
    <property type="entry name" value="Peptidase_M28B"/>
</dbReference>
<organism evidence="5 6">
    <name type="scientific">Clohesyomyces aquaticus</name>
    <dbReference type="NCBI Taxonomy" id="1231657"/>
    <lineage>
        <taxon>Eukaryota</taxon>
        <taxon>Fungi</taxon>
        <taxon>Dikarya</taxon>
        <taxon>Ascomycota</taxon>
        <taxon>Pezizomycotina</taxon>
        <taxon>Dothideomycetes</taxon>
        <taxon>Pleosporomycetidae</taxon>
        <taxon>Pleosporales</taxon>
        <taxon>Lindgomycetaceae</taxon>
        <taxon>Clohesyomyces</taxon>
    </lineage>
</organism>
<keyword evidence="2" id="KW-0645">Protease</keyword>
<dbReference type="EMBL" id="MCFA01000028">
    <property type="protein sequence ID" value="ORY15073.1"/>
    <property type="molecule type" value="Genomic_DNA"/>
</dbReference>
<dbReference type="FunFam" id="3.40.630.10:FF:000101">
    <property type="entry name" value="N-acetylated alpha-linked acidic dipeptidase like 1"/>
    <property type="match status" value="1"/>
</dbReference>
<reference evidence="5 6" key="1">
    <citation type="submission" date="2016-07" db="EMBL/GenBank/DDBJ databases">
        <title>Pervasive Adenine N6-methylation of Active Genes in Fungi.</title>
        <authorList>
            <consortium name="DOE Joint Genome Institute"/>
            <person name="Mondo S.J."/>
            <person name="Dannebaum R.O."/>
            <person name="Kuo R.C."/>
            <person name="Labutti K."/>
            <person name="Haridas S."/>
            <person name="Kuo A."/>
            <person name="Salamov A."/>
            <person name="Ahrendt S.R."/>
            <person name="Lipzen A."/>
            <person name="Sullivan W."/>
            <person name="Andreopoulos W.B."/>
            <person name="Clum A."/>
            <person name="Lindquist E."/>
            <person name="Daum C."/>
            <person name="Ramamoorthy G.K."/>
            <person name="Gryganskyi A."/>
            <person name="Culley D."/>
            <person name="Magnuson J.K."/>
            <person name="James T.Y."/>
            <person name="O'Malley M.A."/>
            <person name="Stajich J.E."/>
            <person name="Spatafora J.W."/>
            <person name="Visel A."/>
            <person name="Grigoriev I.V."/>
        </authorList>
    </citation>
    <scope>NUCLEOTIDE SEQUENCE [LARGE SCALE GENOMIC DNA]</scope>
    <source>
        <strain evidence="5 6">CBS 115471</strain>
    </source>
</reference>
<dbReference type="STRING" id="1231657.A0A1Y1ZXU9"/>
<evidence type="ECO:0000259" key="4">
    <source>
        <dbReference type="Pfam" id="PF04389"/>
    </source>
</evidence>
<protein>
    <recommendedName>
        <fullName evidence="2">Peptide hydrolase</fullName>
        <ecNumber evidence="2">3.4.-.-</ecNumber>
    </recommendedName>
</protein>
<dbReference type="SUPFAM" id="SSF52025">
    <property type="entry name" value="PA domain"/>
    <property type="match status" value="1"/>
</dbReference>
<evidence type="ECO:0000313" key="5">
    <source>
        <dbReference type="EMBL" id="ORY15073.1"/>
    </source>
</evidence>
<dbReference type="Gene3D" id="3.50.30.30">
    <property type="match status" value="1"/>
</dbReference>
<proteinExistence type="inferred from homology"/>
<dbReference type="EC" id="3.4.-.-" evidence="2"/>
<dbReference type="Pfam" id="PF04389">
    <property type="entry name" value="Peptidase_M28"/>
    <property type="match status" value="1"/>
</dbReference>
<feature type="domain" description="Peptidase M28" evidence="4">
    <location>
        <begin position="264"/>
        <end position="452"/>
    </location>
</feature>
<dbReference type="PANTHER" id="PTHR10404:SF46">
    <property type="entry name" value="VACUOLAR PROTEIN SORTING-ASSOCIATED PROTEIN 70"/>
    <property type="match status" value="1"/>
</dbReference>
<name>A0A1Y1ZXU9_9PLEO</name>
<dbReference type="AlphaFoldDB" id="A0A1Y1ZXU9"/>
<dbReference type="InterPro" id="IPR007484">
    <property type="entry name" value="Peptidase_M28"/>
</dbReference>
<dbReference type="FunFam" id="3.50.30.30:FF:000008">
    <property type="entry name" value="Glutamate carboxypeptidase 2"/>
    <property type="match status" value="1"/>
</dbReference>
<accession>A0A1Y1ZXU9</accession>
<dbReference type="InterPro" id="IPR046450">
    <property type="entry name" value="PA_dom_sf"/>
</dbReference>
<evidence type="ECO:0000256" key="1">
    <source>
        <dbReference type="ARBA" id="ARBA00005634"/>
    </source>
</evidence>
<dbReference type="CDD" id="cd02121">
    <property type="entry name" value="PA_GCPII_like"/>
    <property type="match status" value="1"/>
</dbReference>
<evidence type="ECO:0000256" key="2">
    <source>
        <dbReference type="RuleBase" id="RU361240"/>
    </source>
</evidence>
<gene>
    <name evidence="5" type="ORF">BCR34DRAFT_585409</name>
</gene>
<feature type="region of interest" description="Disordered" evidence="3">
    <location>
        <begin position="139"/>
        <end position="161"/>
    </location>
</feature>
<comment type="similarity">
    <text evidence="1">Belongs to the peptidase M28 family. M28B subfamily.</text>
</comment>
<keyword evidence="2" id="KW-0378">Hydrolase</keyword>
<dbReference type="Gene3D" id="3.40.630.10">
    <property type="entry name" value="Zn peptidases"/>
    <property type="match status" value="1"/>
</dbReference>
<evidence type="ECO:0000256" key="3">
    <source>
        <dbReference type="SAM" id="MobiDB-lite"/>
    </source>
</evidence>
<dbReference type="GO" id="GO:0006508">
    <property type="term" value="P:proteolysis"/>
    <property type="evidence" value="ECO:0007669"/>
    <property type="project" value="UniProtKB-KW"/>
</dbReference>
<evidence type="ECO:0000313" key="6">
    <source>
        <dbReference type="Proteomes" id="UP000193144"/>
    </source>
</evidence>
<dbReference type="Proteomes" id="UP000193144">
    <property type="component" value="Unassembled WGS sequence"/>
</dbReference>
<dbReference type="GO" id="GO:0004180">
    <property type="term" value="F:carboxypeptidase activity"/>
    <property type="evidence" value="ECO:0007669"/>
    <property type="project" value="TreeGrafter"/>
</dbReference>
<dbReference type="CDD" id="cd08022">
    <property type="entry name" value="M28_PSMA_like"/>
    <property type="match status" value="1"/>
</dbReference>